<comment type="caution">
    <text evidence="1">The sequence shown here is derived from an EMBL/GenBank/DDBJ whole genome shotgun (WGS) entry which is preliminary data.</text>
</comment>
<reference evidence="2" key="1">
    <citation type="submission" date="2017-01" db="EMBL/GenBank/DDBJ databases">
        <authorList>
            <person name="Wang Y."/>
            <person name="White M."/>
            <person name="Kvist S."/>
            <person name="Moncalvo J.-M."/>
        </authorList>
    </citation>
    <scope>NUCLEOTIDE SEQUENCE [LARGE SCALE GENOMIC DNA]</scope>
    <source>
        <strain evidence="2">COL-18-3</strain>
    </source>
</reference>
<proteinExistence type="predicted"/>
<keyword evidence="2" id="KW-1185">Reference proteome</keyword>
<dbReference type="EMBL" id="LSSK01000604">
    <property type="protein sequence ID" value="OMH82738.1"/>
    <property type="molecule type" value="Genomic_DNA"/>
</dbReference>
<organism evidence="1 2">
    <name type="scientific">Zancudomyces culisetae</name>
    <name type="common">Gut fungus</name>
    <name type="synonym">Smittium culisetae</name>
    <dbReference type="NCBI Taxonomy" id="1213189"/>
    <lineage>
        <taxon>Eukaryota</taxon>
        <taxon>Fungi</taxon>
        <taxon>Fungi incertae sedis</taxon>
        <taxon>Zoopagomycota</taxon>
        <taxon>Kickxellomycotina</taxon>
        <taxon>Harpellomycetes</taxon>
        <taxon>Harpellales</taxon>
        <taxon>Legeriomycetaceae</taxon>
        <taxon>Zancudomyces</taxon>
    </lineage>
</organism>
<name>A0A1R1PP53_ZANCU</name>
<sequence>MASKLSDTYCSEVKQIADLVFQTESINELLPNYHTVVKDLVKELHERITRILNLNINENKIKINFVSNDNKCRSILSSRKYKDAPVYCKNRARYKTIGNKPCCGIHKHDDVHQTESSCKFTIRYGTRSG</sequence>
<dbReference type="Proteomes" id="UP000188320">
    <property type="component" value="Unassembled WGS sequence"/>
</dbReference>
<gene>
    <name evidence="1" type="ORF">AX774_g3770</name>
</gene>
<accession>A0A1R1PP53</accession>
<feature type="non-terminal residue" evidence="1">
    <location>
        <position position="129"/>
    </location>
</feature>
<evidence type="ECO:0000313" key="2">
    <source>
        <dbReference type="Proteomes" id="UP000188320"/>
    </source>
</evidence>
<protein>
    <submittedName>
        <fullName evidence="1">Uncharacterized protein</fullName>
    </submittedName>
</protein>
<dbReference type="AlphaFoldDB" id="A0A1R1PP53"/>
<evidence type="ECO:0000313" key="1">
    <source>
        <dbReference type="EMBL" id="OMH82738.1"/>
    </source>
</evidence>